<sequence>MKYGLPKATIEQIRGVFARFPEIDKAVLYGSRAKGTYQTGSDIDLTLYCDALTPDLRDKIVDALDDLLLPYTIDLSLFDELDHAKLREHIERVGVVFYEQGKPVADIGEGWQIKSLGDVCDVIGGGTPSKDKAHASFYTGDIRWATVRDMKTDLISETEFKITPEAVKASATNIIPKGNVIIATRVGLGKVCRIEYDTAINQDLRGIIPKEASRITVPFLFWWMKSVAPVIVKEGRGATVQGVTLPFIKSLPIPLPPLSEQKRIVSILDEAFEGIATAIANAKKNLANAREVFESTLQSELANREGSWVHTKLGEEINLLTGFPFKSVNYTNSDMDVRLLRGDNIIQGSLRWDDVKRWPAIDAGIYKRYYLDEGDIVLAMDRPWVNAGLKRAQIASEDLPCLLVQRTARIRVMGNLDSRFLLYLINSQEFITHILGVQTGIGVPHISGQQIKDFQFFKPPLNQQHLIVAKLDALSTETKKLESIYQQKLTTLDQLKKSILNQAFSGQLH</sequence>
<dbReference type="AlphaFoldDB" id="A0A2X0QV98"/>
<proteinExistence type="inferred from homology"/>
<dbReference type="InterPro" id="IPR052021">
    <property type="entry name" value="Type-I_RS_S_subunit"/>
</dbReference>
<dbReference type="Gene3D" id="3.30.460.10">
    <property type="entry name" value="Beta Polymerase, domain 2"/>
    <property type="match status" value="1"/>
</dbReference>
<evidence type="ECO:0000256" key="3">
    <source>
        <dbReference type="ARBA" id="ARBA00023125"/>
    </source>
</evidence>
<gene>
    <name evidence="6" type="ORF">NITFAB_1310</name>
</gene>
<keyword evidence="2" id="KW-0680">Restriction system</keyword>
<feature type="domain" description="Polymerase beta nucleotidyltransferase" evidence="5">
    <location>
        <begin position="11"/>
        <end position="100"/>
    </location>
</feature>
<evidence type="ECO:0000256" key="1">
    <source>
        <dbReference type="ARBA" id="ARBA00010923"/>
    </source>
</evidence>
<dbReference type="CDD" id="cd17259">
    <property type="entry name" value="RMtype1_S_StySKI-TRD2-CR2_like"/>
    <property type="match status" value="1"/>
</dbReference>
<evidence type="ECO:0000256" key="2">
    <source>
        <dbReference type="ARBA" id="ARBA00022747"/>
    </source>
</evidence>
<dbReference type="Gene3D" id="3.90.220.20">
    <property type="entry name" value="DNA methylase specificity domains"/>
    <property type="match status" value="2"/>
</dbReference>
<reference evidence="6" key="1">
    <citation type="submission" date="2018-05" db="EMBL/GenBank/DDBJ databases">
        <authorList>
            <person name="Lanie J.A."/>
            <person name="Ng W.-L."/>
            <person name="Kazmierczak K.M."/>
            <person name="Andrzejewski T.M."/>
            <person name="Davidsen T.M."/>
            <person name="Wayne K.J."/>
            <person name="Tettelin H."/>
            <person name="Glass J.I."/>
            <person name="Rusch D."/>
            <person name="Podicherti R."/>
            <person name="Tsui H.-C.T."/>
            <person name="Winkler M.E."/>
        </authorList>
    </citation>
    <scope>NUCLEOTIDE SEQUENCE</scope>
    <source>
        <strain evidence="6">KNB</strain>
    </source>
</reference>
<dbReference type="GO" id="GO:0009307">
    <property type="term" value="P:DNA restriction-modification system"/>
    <property type="evidence" value="ECO:0007669"/>
    <property type="project" value="UniProtKB-KW"/>
</dbReference>
<dbReference type="InterPro" id="IPR044946">
    <property type="entry name" value="Restrct_endonuc_typeI_TRD_sf"/>
</dbReference>
<evidence type="ECO:0000259" key="5">
    <source>
        <dbReference type="Pfam" id="PF18765"/>
    </source>
</evidence>
<dbReference type="PANTHER" id="PTHR30408">
    <property type="entry name" value="TYPE-1 RESTRICTION ENZYME ECOKI SPECIFICITY PROTEIN"/>
    <property type="match status" value="1"/>
</dbReference>
<dbReference type="InterPro" id="IPR043519">
    <property type="entry name" value="NT_sf"/>
</dbReference>
<evidence type="ECO:0000259" key="4">
    <source>
        <dbReference type="Pfam" id="PF01420"/>
    </source>
</evidence>
<dbReference type="REBASE" id="254394">
    <property type="entry name" value="S.NspKNBORF1308P"/>
</dbReference>
<dbReference type="InterPro" id="IPR000055">
    <property type="entry name" value="Restrct_endonuc_typeI_TRD"/>
</dbReference>
<dbReference type="CDD" id="cd05403">
    <property type="entry name" value="NT_KNTase_like"/>
    <property type="match status" value="1"/>
</dbReference>
<dbReference type="EMBL" id="LS423452">
    <property type="protein sequence ID" value="SPS05720.1"/>
    <property type="molecule type" value="Genomic_DNA"/>
</dbReference>
<dbReference type="Pfam" id="PF18765">
    <property type="entry name" value="Polbeta"/>
    <property type="match status" value="1"/>
</dbReference>
<accession>A0A2X0QV98</accession>
<organism evidence="6">
    <name type="scientific">Candidatus Nitrotoga fabula</name>
    <dbReference type="NCBI Taxonomy" id="2182327"/>
    <lineage>
        <taxon>Bacteria</taxon>
        <taxon>Pseudomonadati</taxon>
        <taxon>Pseudomonadota</taxon>
        <taxon>Betaproteobacteria</taxon>
        <taxon>Nitrosomonadales</taxon>
        <taxon>Gallionellaceae</taxon>
        <taxon>Candidatus Nitrotoga</taxon>
    </lineage>
</organism>
<dbReference type="Pfam" id="PF01420">
    <property type="entry name" value="Methylase_S"/>
    <property type="match status" value="2"/>
</dbReference>
<dbReference type="InterPro" id="IPR041633">
    <property type="entry name" value="Polbeta"/>
</dbReference>
<feature type="domain" description="Type I restriction modification DNA specificity" evidence="4">
    <location>
        <begin position="366"/>
        <end position="483"/>
    </location>
</feature>
<name>A0A2X0QV98_9PROT</name>
<protein>
    <submittedName>
        <fullName evidence="6">Restriction modification system DNA specificity-containing protein (Modular protein)</fullName>
    </submittedName>
</protein>
<feature type="domain" description="Type I restriction modification DNA specificity" evidence="4">
    <location>
        <begin position="109"/>
        <end position="282"/>
    </location>
</feature>
<comment type="similarity">
    <text evidence="1">Belongs to the type-I restriction system S methylase family.</text>
</comment>
<dbReference type="SUPFAM" id="SSF81301">
    <property type="entry name" value="Nucleotidyltransferase"/>
    <property type="match status" value="1"/>
</dbReference>
<dbReference type="SUPFAM" id="SSF116734">
    <property type="entry name" value="DNA methylase specificity domain"/>
    <property type="match status" value="2"/>
</dbReference>
<dbReference type="CDD" id="cd17285">
    <property type="entry name" value="RMtype1_S_Csp16704I_TRD2-CR2_like"/>
    <property type="match status" value="1"/>
</dbReference>
<keyword evidence="3" id="KW-0238">DNA-binding</keyword>
<evidence type="ECO:0000313" key="6">
    <source>
        <dbReference type="EMBL" id="SPS05720.1"/>
    </source>
</evidence>
<dbReference type="GO" id="GO:0003677">
    <property type="term" value="F:DNA binding"/>
    <property type="evidence" value="ECO:0007669"/>
    <property type="project" value="UniProtKB-KW"/>
</dbReference>
<dbReference type="PANTHER" id="PTHR30408:SF12">
    <property type="entry name" value="TYPE I RESTRICTION ENZYME MJAVIII SPECIFICITY SUBUNIT"/>
    <property type="match status" value="1"/>
</dbReference>